<feature type="compositionally biased region" description="Basic residues" evidence="1">
    <location>
        <begin position="116"/>
        <end position="130"/>
    </location>
</feature>
<dbReference type="AlphaFoldDB" id="A0A426Y9S0"/>
<comment type="caution">
    <text evidence="2">The sequence shown here is derived from an EMBL/GenBank/DDBJ whole genome shotgun (WGS) entry which is preliminary data.</text>
</comment>
<dbReference type="Proteomes" id="UP000287651">
    <property type="component" value="Unassembled WGS sequence"/>
</dbReference>
<dbReference type="EMBL" id="AMZH03013935">
    <property type="protein sequence ID" value="RRT48479.1"/>
    <property type="molecule type" value="Genomic_DNA"/>
</dbReference>
<organism evidence="2 3">
    <name type="scientific">Ensete ventricosum</name>
    <name type="common">Abyssinian banana</name>
    <name type="synonym">Musa ensete</name>
    <dbReference type="NCBI Taxonomy" id="4639"/>
    <lineage>
        <taxon>Eukaryota</taxon>
        <taxon>Viridiplantae</taxon>
        <taxon>Streptophyta</taxon>
        <taxon>Embryophyta</taxon>
        <taxon>Tracheophyta</taxon>
        <taxon>Spermatophyta</taxon>
        <taxon>Magnoliopsida</taxon>
        <taxon>Liliopsida</taxon>
        <taxon>Zingiberales</taxon>
        <taxon>Musaceae</taxon>
        <taxon>Ensete</taxon>
    </lineage>
</organism>
<evidence type="ECO:0000313" key="2">
    <source>
        <dbReference type="EMBL" id="RRT48479.1"/>
    </source>
</evidence>
<gene>
    <name evidence="2" type="ORF">B296_00036149</name>
</gene>
<proteinExistence type="predicted"/>
<name>A0A426Y9S0_ENSVE</name>
<evidence type="ECO:0000256" key="1">
    <source>
        <dbReference type="SAM" id="MobiDB-lite"/>
    </source>
</evidence>
<feature type="region of interest" description="Disordered" evidence="1">
    <location>
        <begin position="109"/>
        <end position="143"/>
    </location>
</feature>
<sequence length="143" mass="16096">MERDRGKKLAGDQRWHLSLYHHIVTMADCFGQGLGNVATMLDPLLGSNTNLGLRSSDKSVADNWRSGFGEQIVDAPALFDLNAYAPRWERHSRSILNYPRKQIVWGQHSRAETASKRSHIGTHVHPRNKRCPSTDSRAAPALR</sequence>
<protein>
    <submittedName>
        <fullName evidence="2">Uncharacterized protein</fullName>
    </submittedName>
</protein>
<reference evidence="2 3" key="1">
    <citation type="journal article" date="2014" name="Agronomy (Basel)">
        <title>A Draft Genome Sequence for Ensete ventricosum, the Drought-Tolerant Tree Against Hunger.</title>
        <authorList>
            <person name="Harrison J."/>
            <person name="Moore K.A."/>
            <person name="Paszkiewicz K."/>
            <person name="Jones T."/>
            <person name="Grant M."/>
            <person name="Ambacheew D."/>
            <person name="Muzemil S."/>
            <person name="Studholme D.J."/>
        </authorList>
    </citation>
    <scope>NUCLEOTIDE SEQUENCE [LARGE SCALE GENOMIC DNA]</scope>
</reference>
<accession>A0A426Y9S0</accession>
<evidence type="ECO:0000313" key="3">
    <source>
        <dbReference type="Proteomes" id="UP000287651"/>
    </source>
</evidence>